<reference evidence="2" key="2">
    <citation type="submission" date="2025-09" db="UniProtKB">
        <authorList>
            <consortium name="Ensembl"/>
        </authorList>
    </citation>
    <scope>IDENTIFICATION</scope>
</reference>
<name>A0A8C9IBX7_9PRIM</name>
<accession>A0A8C9IBX7</accession>
<reference evidence="2" key="1">
    <citation type="submission" date="2025-08" db="UniProtKB">
        <authorList>
            <consortium name="Ensembl"/>
        </authorList>
    </citation>
    <scope>IDENTIFICATION</scope>
</reference>
<feature type="compositionally biased region" description="Polar residues" evidence="1">
    <location>
        <begin position="44"/>
        <end position="54"/>
    </location>
</feature>
<feature type="region of interest" description="Disordered" evidence="1">
    <location>
        <begin position="1"/>
        <end position="70"/>
    </location>
</feature>
<dbReference type="AlphaFoldDB" id="A0A8C9IBX7"/>
<dbReference type="Proteomes" id="UP000694416">
    <property type="component" value="Unplaced"/>
</dbReference>
<evidence type="ECO:0000313" key="3">
    <source>
        <dbReference type="Proteomes" id="UP000694416"/>
    </source>
</evidence>
<keyword evidence="3" id="KW-1185">Reference proteome</keyword>
<protein>
    <submittedName>
        <fullName evidence="2">Uncharacterized protein</fullName>
    </submittedName>
</protein>
<dbReference type="Ensembl" id="ENSPTET00000044765.1">
    <property type="protein sequence ID" value="ENSPTEP00000032581.1"/>
    <property type="gene ID" value="ENSPTEG00000031294.1"/>
</dbReference>
<proteinExistence type="predicted"/>
<evidence type="ECO:0000313" key="2">
    <source>
        <dbReference type="Ensembl" id="ENSPTEP00000032581.1"/>
    </source>
</evidence>
<sequence>MIPEVRGLPLSQHPTPGAPREGIDLHRGCTWWQEQGRDAFSARGPTSHSRSLGCSSAPAPAGSRVRVTGGSAGHLFRGMHLVPGPGQAEPRAHRPLLMAQDLLNSWGTCVRTRTLSPSEPAS</sequence>
<organism evidence="2 3">
    <name type="scientific">Piliocolobus tephrosceles</name>
    <name type="common">Ugandan red Colobus</name>
    <dbReference type="NCBI Taxonomy" id="591936"/>
    <lineage>
        <taxon>Eukaryota</taxon>
        <taxon>Metazoa</taxon>
        <taxon>Chordata</taxon>
        <taxon>Craniata</taxon>
        <taxon>Vertebrata</taxon>
        <taxon>Euteleostomi</taxon>
        <taxon>Mammalia</taxon>
        <taxon>Eutheria</taxon>
        <taxon>Euarchontoglires</taxon>
        <taxon>Primates</taxon>
        <taxon>Haplorrhini</taxon>
        <taxon>Catarrhini</taxon>
        <taxon>Cercopithecidae</taxon>
        <taxon>Colobinae</taxon>
        <taxon>Piliocolobus</taxon>
    </lineage>
</organism>
<evidence type="ECO:0000256" key="1">
    <source>
        <dbReference type="SAM" id="MobiDB-lite"/>
    </source>
</evidence>